<name>A0AAU9CKT2_9BACT</name>
<dbReference type="RefSeq" id="WP_338393787.1">
    <property type="nucleotide sequence ID" value="NZ_AP025314.1"/>
</dbReference>
<keyword evidence="1" id="KW-1133">Transmembrane helix</keyword>
<dbReference type="EMBL" id="AP025314">
    <property type="protein sequence ID" value="BDD08532.1"/>
    <property type="molecule type" value="Genomic_DNA"/>
</dbReference>
<keyword evidence="3" id="KW-1185">Reference proteome</keyword>
<evidence type="ECO:0000313" key="2">
    <source>
        <dbReference type="EMBL" id="BDD08532.1"/>
    </source>
</evidence>
<reference evidence="2 3" key="1">
    <citation type="submission" date="2021-12" db="EMBL/GenBank/DDBJ databases">
        <title>Genome sequencing of bacteria with rrn-lacking chromosome and rrn-plasmid.</title>
        <authorList>
            <person name="Anda M."/>
            <person name="Iwasaki W."/>
        </authorList>
    </citation>
    <scope>NUCLEOTIDE SEQUENCE [LARGE SCALE GENOMIC DNA]</scope>
    <source>
        <strain evidence="2 3">DSM 100852</strain>
    </source>
</reference>
<gene>
    <name evidence="2" type="ORF">FUAX_09640</name>
</gene>
<evidence type="ECO:0000313" key="3">
    <source>
        <dbReference type="Proteomes" id="UP001348817"/>
    </source>
</evidence>
<proteinExistence type="predicted"/>
<keyword evidence="1" id="KW-0472">Membrane</keyword>
<protein>
    <submittedName>
        <fullName evidence="2">Uncharacterized protein</fullName>
    </submittedName>
</protein>
<dbReference type="KEGG" id="fax:FUAX_09640"/>
<dbReference type="Proteomes" id="UP001348817">
    <property type="component" value="Chromosome"/>
</dbReference>
<feature type="transmembrane region" description="Helical" evidence="1">
    <location>
        <begin position="6"/>
        <end position="23"/>
    </location>
</feature>
<sequence>MEWYYTFGLFLLMIFLRFIVNFYKYKRISKLKNAYINYLGLNNYSLAEDKEEIKSLFREAGLKDSSVFHQELLGFGKYANVRISVLDNLTNRREDIVGNVLLKFDEAIGVYRKRFRESFNPIFWIEFIVKLPQYIMQFLGVLPEKISVKIFLIIYWLIAILFGLKKFDLLQFLVKK</sequence>
<keyword evidence="1" id="KW-0812">Transmembrane</keyword>
<dbReference type="AlphaFoldDB" id="A0AAU9CKT2"/>
<feature type="transmembrane region" description="Helical" evidence="1">
    <location>
        <begin position="146"/>
        <end position="164"/>
    </location>
</feature>
<accession>A0AAU9CKT2</accession>
<organism evidence="2 3">
    <name type="scientific">Fulvitalea axinellae</name>
    <dbReference type="NCBI Taxonomy" id="1182444"/>
    <lineage>
        <taxon>Bacteria</taxon>
        <taxon>Pseudomonadati</taxon>
        <taxon>Bacteroidota</taxon>
        <taxon>Cytophagia</taxon>
        <taxon>Cytophagales</taxon>
        <taxon>Persicobacteraceae</taxon>
        <taxon>Fulvitalea</taxon>
    </lineage>
</organism>
<evidence type="ECO:0000256" key="1">
    <source>
        <dbReference type="SAM" id="Phobius"/>
    </source>
</evidence>